<accession>A0A146KNV9</accession>
<sequence length="212" mass="23921">PLYKCVPDSENNYLTSKNPIQAWVSVNDHSNQNRHECKECHSNSPPMSDRVLLCVALLNAGVSIEKFRSQSSNKPTEIGQKPSSTNKSTQPGEKGYDADMAAVSTLLDHLIGLHQESATREFAVLYNARRSYSCYAASWNEWAVREAEQSLFKLTSIVRSIKKQPATRHKGTYSNVLEEQLQRKMGNKIEKAIRRCTTFADNGMENLIRTLQ</sequence>
<dbReference type="EMBL" id="GDHC01020426">
    <property type="protein sequence ID" value="JAP98202.1"/>
    <property type="molecule type" value="Transcribed_RNA"/>
</dbReference>
<organism evidence="2">
    <name type="scientific">Lygus hesperus</name>
    <name type="common">Western plant bug</name>
    <dbReference type="NCBI Taxonomy" id="30085"/>
    <lineage>
        <taxon>Eukaryota</taxon>
        <taxon>Metazoa</taxon>
        <taxon>Ecdysozoa</taxon>
        <taxon>Arthropoda</taxon>
        <taxon>Hexapoda</taxon>
        <taxon>Insecta</taxon>
        <taxon>Pterygota</taxon>
        <taxon>Neoptera</taxon>
        <taxon>Paraneoptera</taxon>
        <taxon>Hemiptera</taxon>
        <taxon>Heteroptera</taxon>
        <taxon>Panheteroptera</taxon>
        <taxon>Cimicomorpha</taxon>
        <taxon>Miridae</taxon>
        <taxon>Mirini</taxon>
        <taxon>Lygus</taxon>
    </lineage>
</organism>
<protein>
    <submittedName>
        <fullName evidence="2">Uncharacterized protein</fullName>
    </submittedName>
</protein>
<feature type="non-terminal residue" evidence="2">
    <location>
        <position position="1"/>
    </location>
</feature>
<evidence type="ECO:0000313" key="2">
    <source>
        <dbReference type="EMBL" id="JAP98202.1"/>
    </source>
</evidence>
<gene>
    <name evidence="2" type="ORF">g.54880</name>
</gene>
<feature type="compositionally biased region" description="Polar residues" evidence="1">
    <location>
        <begin position="69"/>
        <end position="91"/>
    </location>
</feature>
<name>A0A146KNV9_LYGHE</name>
<reference evidence="2" key="1">
    <citation type="journal article" date="2016" name="Gigascience">
        <title>De novo construction of an expanded transcriptome assembly for the western tarnished plant bug, Lygus hesperus.</title>
        <authorList>
            <person name="Tassone E.E."/>
            <person name="Geib S.M."/>
            <person name="Hall B."/>
            <person name="Fabrick J.A."/>
            <person name="Brent C.S."/>
            <person name="Hull J.J."/>
        </authorList>
    </citation>
    <scope>NUCLEOTIDE SEQUENCE</scope>
</reference>
<evidence type="ECO:0000256" key="1">
    <source>
        <dbReference type="SAM" id="MobiDB-lite"/>
    </source>
</evidence>
<proteinExistence type="predicted"/>
<dbReference type="AlphaFoldDB" id="A0A146KNV9"/>
<feature type="region of interest" description="Disordered" evidence="1">
    <location>
        <begin position="68"/>
        <end position="95"/>
    </location>
</feature>